<evidence type="ECO:0000256" key="6">
    <source>
        <dbReference type="ARBA" id="ARBA00022989"/>
    </source>
</evidence>
<evidence type="ECO:0000259" key="10">
    <source>
        <dbReference type="PROSITE" id="PS50893"/>
    </source>
</evidence>
<evidence type="ECO:0000256" key="4">
    <source>
        <dbReference type="ARBA" id="ARBA00022741"/>
    </source>
</evidence>
<feature type="domain" description="ABC transmembrane type-1" evidence="11">
    <location>
        <begin position="1006"/>
        <end position="1205"/>
    </location>
</feature>
<dbReference type="InterPro" id="IPR036640">
    <property type="entry name" value="ABC1_TM_sf"/>
</dbReference>
<dbReference type="OrthoDB" id="6500128at2759"/>
<dbReference type="RefSeq" id="XP_015657357.1">
    <property type="nucleotide sequence ID" value="XM_015804223.1"/>
</dbReference>
<keyword evidence="5" id="KW-0067">ATP-binding</keyword>
<evidence type="ECO:0000256" key="1">
    <source>
        <dbReference type="ARBA" id="ARBA00004141"/>
    </source>
</evidence>
<feature type="compositionally biased region" description="Basic and acidic residues" evidence="8">
    <location>
        <begin position="668"/>
        <end position="678"/>
    </location>
</feature>
<dbReference type="InterPro" id="IPR044746">
    <property type="entry name" value="ABCC_6TM_D1"/>
</dbReference>
<dbReference type="PANTHER" id="PTHR24223:SF273">
    <property type="entry name" value="MULTIDRUG RESISTANCE PROTEIN E"/>
    <property type="match status" value="1"/>
</dbReference>
<evidence type="ECO:0000256" key="9">
    <source>
        <dbReference type="SAM" id="Phobius"/>
    </source>
</evidence>
<feature type="transmembrane region" description="Helical" evidence="9">
    <location>
        <begin position="567"/>
        <end position="593"/>
    </location>
</feature>
<organism evidence="12 13">
    <name type="scientific">Leptomonas pyrrhocoris</name>
    <name type="common">Firebug parasite</name>
    <dbReference type="NCBI Taxonomy" id="157538"/>
    <lineage>
        <taxon>Eukaryota</taxon>
        <taxon>Discoba</taxon>
        <taxon>Euglenozoa</taxon>
        <taxon>Kinetoplastea</taxon>
        <taxon>Metakinetoplastina</taxon>
        <taxon>Trypanosomatida</taxon>
        <taxon>Trypanosomatidae</taxon>
        <taxon>Leishmaniinae</taxon>
        <taxon>Leptomonas</taxon>
    </lineage>
</organism>
<dbReference type="GO" id="GO:0140359">
    <property type="term" value="F:ABC-type transporter activity"/>
    <property type="evidence" value="ECO:0007669"/>
    <property type="project" value="InterPro"/>
</dbReference>
<evidence type="ECO:0000313" key="12">
    <source>
        <dbReference type="EMBL" id="KPA78918.1"/>
    </source>
</evidence>
<keyword evidence="7 9" id="KW-0472">Membrane</keyword>
<dbReference type="InterPro" id="IPR011527">
    <property type="entry name" value="ABC1_TM_dom"/>
</dbReference>
<gene>
    <name evidence="12" type="ORF">ABB37_05982</name>
</gene>
<comment type="caution">
    <text evidence="12">The sequence shown here is derived from an EMBL/GenBank/DDBJ whole genome shotgun (WGS) entry which is preliminary data.</text>
</comment>
<name>A0A0N0DUG9_LEPPY</name>
<dbReference type="Pfam" id="PF00664">
    <property type="entry name" value="ABC_membrane"/>
    <property type="match status" value="2"/>
</dbReference>
<keyword evidence="3 9" id="KW-0812">Transmembrane</keyword>
<dbReference type="PROSITE" id="PS00211">
    <property type="entry name" value="ABC_TRANSPORTER_1"/>
    <property type="match status" value="1"/>
</dbReference>
<dbReference type="InterPro" id="IPR003439">
    <property type="entry name" value="ABC_transporter-like_ATP-bd"/>
</dbReference>
<feature type="domain" description="ABC transmembrane type-1" evidence="11">
    <location>
        <begin position="299"/>
        <end position="570"/>
    </location>
</feature>
<dbReference type="Gene3D" id="1.20.1560.10">
    <property type="entry name" value="ABC transporter type 1, transmembrane domain"/>
    <property type="match status" value="2"/>
</dbReference>
<dbReference type="SMART" id="SM00382">
    <property type="entry name" value="AAA"/>
    <property type="match status" value="1"/>
</dbReference>
<dbReference type="GeneID" id="26906272"/>
<keyword evidence="2" id="KW-0813">Transport</keyword>
<dbReference type="EMBL" id="LGTL01000012">
    <property type="protein sequence ID" value="KPA78918.1"/>
    <property type="molecule type" value="Genomic_DNA"/>
</dbReference>
<evidence type="ECO:0000256" key="5">
    <source>
        <dbReference type="ARBA" id="ARBA00022840"/>
    </source>
</evidence>
<dbReference type="PROSITE" id="PS50929">
    <property type="entry name" value="ABC_TM1F"/>
    <property type="match status" value="2"/>
</dbReference>
<dbReference type="SUPFAM" id="SSF90123">
    <property type="entry name" value="ABC transporter transmembrane region"/>
    <property type="match status" value="2"/>
</dbReference>
<dbReference type="FunFam" id="3.40.50.300:FF:002055">
    <property type="entry name" value="ATP-binding cassette protein subfamily C, member 1"/>
    <property type="match status" value="1"/>
</dbReference>
<feature type="domain" description="ABC transporter" evidence="10">
    <location>
        <begin position="690"/>
        <end position="910"/>
    </location>
</feature>
<feature type="transmembrane region" description="Helical" evidence="9">
    <location>
        <begin position="1004"/>
        <end position="1029"/>
    </location>
</feature>
<dbReference type="GO" id="GO:0005524">
    <property type="term" value="F:ATP binding"/>
    <property type="evidence" value="ECO:0007669"/>
    <property type="project" value="UniProtKB-KW"/>
</dbReference>
<feature type="region of interest" description="Disordered" evidence="8">
    <location>
        <begin position="668"/>
        <end position="692"/>
    </location>
</feature>
<evidence type="ECO:0000256" key="8">
    <source>
        <dbReference type="SAM" id="MobiDB-lite"/>
    </source>
</evidence>
<dbReference type="FunFam" id="1.20.1560.10:FF:000082">
    <property type="entry name" value="ABC transporter, multidrug resistance associated protein"/>
    <property type="match status" value="1"/>
</dbReference>
<comment type="subcellular location">
    <subcellularLocation>
        <location evidence="1">Membrane</location>
        <topology evidence="1">Multi-pass membrane protein</topology>
    </subcellularLocation>
</comment>
<evidence type="ECO:0000313" key="13">
    <source>
        <dbReference type="Proteomes" id="UP000037923"/>
    </source>
</evidence>
<feature type="transmembrane region" description="Helical" evidence="9">
    <location>
        <begin position="424"/>
        <end position="444"/>
    </location>
</feature>
<feature type="transmembrane region" description="Helical" evidence="9">
    <location>
        <begin position="450"/>
        <end position="468"/>
    </location>
</feature>
<dbReference type="Pfam" id="PF00005">
    <property type="entry name" value="ABC_tran"/>
    <property type="match status" value="1"/>
</dbReference>
<evidence type="ECO:0000256" key="3">
    <source>
        <dbReference type="ARBA" id="ARBA00022692"/>
    </source>
</evidence>
<dbReference type="OMA" id="HARERHC"/>
<accession>A0A0N0DUG9</accession>
<feature type="transmembrane region" description="Helical" evidence="9">
    <location>
        <begin position="1041"/>
        <end position="1059"/>
    </location>
</feature>
<dbReference type="VEuPathDB" id="TriTrypDB:LpyrH10_12_1600"/>
<keyword evidence="4" id="KW-0547">Nucleotide-binding</keyword>
<dbReference type="InterPro" id="IPR017871">
    <property type="entry name" value="ABC_transporter-like_CS"/>
</dbReference>
<protein>
    <submittedName>
        <fullName evidence="12">Putative mitochondrial multidrug resistance protein E</fullName>
    </submittedName>
</protein>
<feature type="transmembrane region" description="Helical" evidence="9">
    <location>
        <begin position="341"/>
        <end position="360"/>
    </location>
</feature>
<proteinExistence type="predicted"/>
<dbReference type="Gene3D" id="3.40.50.300">
    <property type="entry name" value="P-loop containing nucleotide triphosphate hydrolases"/>
    <property type="match status" value="1"/>
</dbReference>
<keyword evidence="6 9" id="KW-1133">Transmembrane helix</keyword>
<keyword evidence="13" id="KW-1185">Reference proteome</keyword>
<dbReference type="CDD" id="cd03250">
    <property type="entry name" value="ABCC_MRP_domain1"/>
    <property type="match status" value="1"/>
</dbReference>
<dbReference type="InterPro" id="IPR050173">
    <property type="entry name" value="ABC_transporter_C-like"/>
</dbReference>
<dbReference type="CDD" id="cd18579">
    <property type="entry name" value="ABC_6TM_ABCC_D1"/>
    <property type="match status" value="1"/>
</dbReference>
<dbReference type="InterPro" id="IPR027417">
    <property type="entry name" value="P-loop_NTPase"/>
</dbReference>
<feature type="region of interest" description="Disordered" evidence="8">
    <location>
        <begin position="1298"/>
        <end position="1347"/>
    </location>
</feature>
<feature type="transmembrane region" description="Helical" evidence="9">
    <location>
        <begin position="528"/>
        <end position="555"/>
    </location>
</feature>
<evidence type="ECO:0000259" key="11">
    <source>
        <dbReference type="PROSITE" id="PS50929"/>
    </source>
</evidence>
<dbReference type="InterPro" id="IPR003593">
    <property type="entry name" value="AAA+_ATPase"/>
</dbReference>
<sequence>MSAFTATNSESGAYVNAIAEQLRGYDETCRRREEKLAELWGAEPPYEEQAEDRARWPWSYLLYTWLGDVMYKASREELTQEGLPRPMQGCRAYNTGTLLSRELQRQRNVEHGWDALCGTAVVRYTGVGRAARQRLPRRVLRALARMTGWGGSDGVTVADSGLRVGATGVLRWCGKVQQYDAGGQRYAGVEWEADAVAAALEGAAVVPDGCVCAWHDGTVCGEHLFETSDGRATATCERVEDVTIIVPGRPARDGESAADDGLPPAVHTRPRGMSATRAIFATLWGPMNRVIPVRVMRDACTILVPLLLQYYIEYLEKVAAETATAAAEDGDSAGVHDKTRVWLKGIAIVAVYFVFIEVQAVTQSYYWFATLRCACMFRAALSGVIFEKCLTISGKYLAHPRVNTGYIVNLLGTDVATVEEFTMWFWASIGSAAQLIAGVTLLYHMMGWPAFLGFGVMFPAVLLQSMVARKTFDMFAEKSAITDARLKATNEFLSGIRVVKFMSWDPSFIVKINEIREVEIQKIKRIQLYLTLLSFLSAAIPNLVLAVVLLCYALAGNTLKASVVFPAIALEGIIEMPFLCVPMIASAFTHFFVSMRRVSRFVECDDNERAVVDMADDFAAEHRAMVTEGRKEAYEEARRAFVGMYAARLKNATLSAFVAEPLPAMDSAAHRKREDEKKKSSKSGKKKDGDEDEDQLYELRVKTLLEDVDLRIPRGKLTVVLGPTGCGKSTLLDSLIGALAVTRGRVACSRCVAYVPQQPWIMSATLRDNVVFFGAADDAAFERAVASSQLAADLALLAAGAATEIGEKGINLSGGQKARVSLARAVYADRDVYVLDDPLSALDAHVGERVMRECVCGALAHKTRVLATHQVHVARDADYVVVLSAGGVVFQGDAAAYSVYCDINAELPLNTAVRQAAVEEPDDVIDEGSAKARGRAAAADVEESDGDGAATVSVCTAVSRKASRSDVGGVDVAAKLIEDEEMAVGAVTRDVYVSYMKACCRMRVWWILAALYIGTELLIVSSRVWLSFWTAKRFSGVSDATYLYVYLVLVMTGIVAHPIRRCCTYPVLRRGCRVIHDELLRSVSSGTMAFFDTTPLGRIVNRFSKDLNLLDDRQQENLVAVLDLTCNLVSYLCVVLVTELLAIVPMVPCAYLYYRLSLFFTAANRAIRRRANVSNAPVLALLTTLLAGRWTIEAYGCAKEMIRCFCSHGPCLLLLFSSRDGAAVAGGARGHARERHCHLRCLLRRCLHQHHEWCDGSFAGGSHLAEHHVGHSDQLHALPGRFHGSRVGGEHERNGEHRLLHRQHRPREHAEGHCGRRGRTRRADPPPHGPRRGGDRGGRRRCGGPQPAVARVGRRCVADGGACGARCGGVARAGARGHAVPAGAAARAARRELRGAARAEGGRCGPHGQREVDAAACAAAACGGVRRVHARVRARRARLRRA</sequence>
<evidence type="ECO:0000256" key="7">
    <source>
        <dbReference type="ARBA" id="ARBA00023136"/>
    </source>
</evidence>
<dbReference type="SUPFAM" id="SSF52540">
    <property type="entry name" value="P-loop containing nucleoside triphosphate hydrolases"/>
    <property type="match status" value="1"/>
</dbReference>
<feature type="transmembrane region" description="Helical" evidence="9">
    <location>
        <begin position="1128"/>
        <end position="1154"/>
    </location>
</feature>
<dbReference type="GO" id="GO:0016020">
    <property type="term" value="C:membrane"/>
    <property type="evidence" value="ECO:0007669"/>
    <property type="project" value="UniProtKB-SubCell"/>
</dbReference>
<dbReference type="Proteomes" id="UP000037923">
    <property type="component" value="Unassembled WGS sequence"/>
</dbReference>
<reference evidence="12 13" key="1">
    <citation type="submission" date="2015-07" db="EMBL/GenBank/DDBJ databases">
        <title>High-quality genome of monoxenous trypanosomatid Leptomonas pyrrhocoris.</title>
        <authorList>
            <person name="Flegontov P."/>
            <person name="Butenko A."/>
            <person name="Firsov S."/>
            <person name="Vlcek C."/>
            <person name="Logacheva M.D."/>
            <person name="Field M."/>
            <person name="Filatov D."/>
            <person name="Flegontova O."/>
            <person name="Gerasimov E."/>
            <person name="Jackson A.P."/>
            <person name="Kelly S."/>
            <person name="Opperdoes F."/>
            <person name="O'Reilly A."/>
            <person name="Votypka J."/>
            <person name="Yurchenko V."/>
            <person name="Lukes J."/>
        </authorList>
    </citation>
    <scope>NUCLEOTIDE SEQUENCE [LARGE SCALE GENOMIC DNA]</scope>
    <source>
        <strain evidence="12">H10</strain>
    </source>
</reference>
<dbReference type="GO" id="GO:0016887">
    <property type="term" value="F:ATP hydrolysis activity"/>
    <property type="evidence" value="ECO:0007669"/>
    <property type="project" value="InterPro"/>
</dbReference>
<dbReference type="PROSITE" id="PS50893">
    <property type="entry name" value="ABC_TRANSPORTER_2"/>
    <property type="match status" value="1"/>
</dbReference>
<dbReference type="PANTHER" id="PTHR24223">
    <property type="entry name" value="ATP-BINDING CASSETTE SUB-FAMILY C"/>
    <property type="match status" value="1"/>
</dbReference>
<evidence type="ECO:0000256" key="2">
    <source>
        <dbReference type="ARBA" id="ARBA00022448"/>
    </source>
</evidence>